<accession>A0ABR4M3U9</accession>
<dbReference type="RefSeq" id="XP_070890232.1">
    <property type="nucleotide sequence ID" value="XM_071025708.1"/>
</dbReference>
<dbReference type="GeneID" id="98140780"/>
<comment type="similarity">
    <text evidence="1 4">Belongs to the short-chain dehydrogenases/reductases (SDR) family.</text>
</comment>
<evidence type="ECO:0000313" key="6">
    <source>
        <dbReference type="Proteomes" id="UP001610432"/>
    </source>
</evidence>
<dbReference type="EMBL" id="JBFXLQ010000004">
    <property type="protein sequence ID" value="KAL2871253.1"/>
    <property type="molecule type" value="Genomic_DNA"/>
</dbReference>
<dbReference type="InterPro" id="IPR036291">
    <property type="entry name" value="NAD(P)-bd_dom_sf"/>
</dbReference>
<protein>
    <submittedName>
        <fullName evidence="5">Uncharacterized protein</fullName>
    </submittedName>
</protein>
<sequence>MPPPRGTPNIIEGPGDYDVTRTIHNDTYPAINPAQLDLSGKTVLITGGSRGIGRAMALSFAKGGASSIAVGARSDLSQLETDIYAAAKSEGRAQPRVLPLKLDITDEASVAASAAKIEETFGKLDILINNAGVLGEYGLIGDSDTKGWWDVFDVNIRGAYLVTKAMIPLLLKGDSSCRYVVSVTSVAAHLYNPTLSAYEISKLGLWKFSQLVNVEYASKGITSFAVHPGNVPTEIIGGKENLPEHHRPIFIETPELAGDSIAFLTSQKRAWLGGRYLNLTWDLPELLKREHEIVAQDKFRNKFDFALGTTNGLNNGISTGTA</sequence>
<dbReference type="Proteomes" id="UP001610432">
    <property type="component" value="Unassembled WGS sequence"/>
</dbReference>
<evidence type="ECO:0000256" key="2">
    <source>
        <dbReference type="ARBA" id="ARBA00022857"/>
    </source>
</evidence>
<name>A0ABR4M3U9_9EURO</name>
<reference evidence="5 6" key="1">
    <citation type="submission" date="2024-07" db="EMBL/GenBank/DDBJ databases">
        <title>Section-level genome sequencing and comparative genomics of Aspergillus sections Usti and Cavernicolus.</title>
        <authorList>
            <consortium name="Lawrence Berkeley National Laboratory"/>
            <person name="Nybo J.L."/>
            <person name="Vesth T.C."/>
            <person name="Theobald S."/>
            <person name="Frisvad J.C."/>
            <person name="Larsen T.O."/>
            <person name="Kjaerboelling I."/>
            <person name="Rothschild-Mancinelli K."/>
            <person name="Lyhne E.K."/>
            <person name="Kogle M.E."/>
            <person name="Barry K."/>
            <person name="Clum A."/>
            <person name="Na H."/>
            <person name="Ledsgaard L."/>
            <person name="Lin J."/>
            <person name="Lipzen A."/>
            <person name="Kuo A."/>
            <person name="Riley R."/>
            <person name="Mondo S."/>
            <person name="Labutti K."/>
            <person name="Haridas S."/>
            <person name="Pangalinan J."/>
            <person name="Salamov A.A."/>
            <person name="Simmons B.A."/>
            <person name="Magnuson J.K."/>
            <person name="Chen J."/>
            <person name="Drula E."/>
            <person name="Henrissat B."/>
            <person name="Wiebenga A."/>
            <person name="Lubbers R.J."/>
            <person name="Gomes A.C."/>
            <person name="Macurrencykelacurrency M.R."/>
            <person name="Stajich J."/>
            <person name="Grigoriev I.V."/>
            <person name="Mortensen U.H."/>
            <person name="De Vries R.P."/>
            <person name="Baker S.E."/>
            <person name="Andersen M.R."/>
        </authorList>
    </citation>
    <scope>NUCLEOTIDE SEQUENCE [LARGE SCALE GENOMIC DNA]</scope>
    <source>
        <strain evidence="5 6">CBS 449.75</strain>
    </source>
</reference>
<keyword evidence="3" id="KW-0560">Oxidoreductase</keyword>
<evidence type="ECO:0000313" key="5">
    <source>
        <dbReference type="EMBL" id="KAL2871253.1"/>
    </source>
</evidence>
<evidence type="ECO:0000256" key="3">
    <source>
        <dbReference type="ARBA" id="ARBA00023002"/>
    </source>
</evidence>
<organism evidence="5 6">
    <name type="scientific">Aspergillus lucknowensis</name>
    <dbReference type="NCBI Taxonomy" id="176173"/>
    <lineage>
        <taxon>Eukaryota</taxon>
        <taxon>Fungi</taxon>
        <taxon>Dikarya</taxon>
        <taxon>Ascomycota</taxon>
        <taxon>Pezizomycotina</taxon>
        <taxon>Eurotiomycetes</taxon>
        <taxon>Eurotiomycetidae</taxon>
        <taxon>Eurotiales</taxon>
        <taxon>Aspergillaceae</taxon>
        <taxon>Aspergillus</taxon>
        <taxon>Aspergillus subgen. Nidulantes</taxon>
    </lineage>
</organism>
<dbReference type="PANTHER" id="PTHR42760">
    <property type="entry name" value="SHORT-CHAIN DEHYDROGENASES/REDUCTASES FAMILY MEMBER"/>
    <property type="match status" value="1"/>
</dbReference>
<dbReference type="PRINTS" id="PR00080">
    <property type="entry name" value="SDRFAMILY"/>
</dbReference>
<evidence type="ECO:0000256" key="1">
    <source>
        <dbReference type="ARBA" id="ARBA00006484"/>
    </source>
</evidence>
<dbReference type="PANTHER" id="PTHR42760:SF37">
    <property type="entry name" value="CLAVALDEHYDE DEHYDROGENASE"/>
    <property type="match status" value="1"/>
</dbReference>
<proteinExistence type="inferred from homology"/>
<dbReference type="Pfam" id="PF00106">
    <property type="entry name" value="adh_short"/>
    <property type="match status" value="1"/>
</dbReference>
<gene>
    <name evidence="5" type="ORF">BJX67DRAFT_219391</name>
</gene>
<dbReference type="Gene3D" id="3.40.50.720">
    <property type="entry name" value="NAD(P)-binding Rossmann-like Domain"/>
    <property type="match status" value="1"/>
</dbReference>
<dbReference type="SUPFAM" id="SSF51735">
    <property type="entry name" value="NAD(P)-binding Rossmann-fold domains"/>
    <property type="match status" value="1"/>
</dbReference>
<keyword evidence="6" id="KW-1185">Reference proteome</keyword>
<evidence type="ECO:0000256" key="4">
    <source>
        <dbReference type="RuleBase" id="RU000363"/>
    </source>
</evidence>
<dbReference type="CDD" id="cd05233">
    <property type="entry name" value="SDR_c"/>
    <property type="match status" value="1"/>
</dbReference>
<keyword evidence="2" id="KW-0521">NADP</keyword>
<dbReference type="InterPro" id="IPR002347">
    <property type="entry name" value="SDR_fam"/>
</dbReference>
<dbReference type="PRINTS" id="PR00081">
    <property type="entry name" value="GDHRDH"/>
</dbReference>
<comment type="caution">
    <text evidence="5">The sequence shown here is derived from an EMBL/GenBank/DDBJ whole genome shotgun (WGS) entry which is preliminary data.</text>
</comment>